<evidence type="ECO:0000256" key="21">
    <source>
        <dbReference type="SAM" id="SignalP"/>
    </source>
</evidence>
<dbReference type="GO" id="GO:0005524">
    <property type="term" value="F:ATP binding"/>
    <property type="evidence" value="ECO:0007669"/>
    <property type="project" value="UniProtKB-KW"/>
</dbReference>
<feature type="domain" description="Protein kinase" evidence="22">
    <location>
        <begin position="432"/>
        <end position="712"/>
    </location>
</feature>
<dbReference type="InterPro" id="IPR000742">
    <property type="entry name" value="EGF"/>
</dbReference>
<protein>
    <submittedName>
        <fullName evidence="24">Wall-associated receptor kinase-like 8</fullName>
    </submittedName>
</protein>
<keyword evidence="15" id="KW-0325">Glycoprotein</keyword>
<feature type="transmembrane region" description="Helical" evidence="20">
    <location>
        <begin position="356"/>
        <end position="379"/>
    </location>
</feature>
<keyword evidence="10 24" id="KW-0418">Kinase</keyword>
<evidence type="ECO:0000256" key="11">
    <source>
        <dbReference type="ARBA" id="ARBA00022840"/>
    </source>
</evidence>
<dbReference type="Gene3D" id="3.30.200.20">
    <property type="entry name" value="Phosphorylase Kinase, domain 1"/>
    <property type="match status" value="1"/>
</dbReference>
<dbReference type="EMBL" id="CACTIH010007780">
    <property type="protein sequence ID" value="CAA3018082.1"/>
    <property type="molecule type" value="Genomic_DNA"/>
</dbReference>
<dbReference type="InterPro" id="IPR018097">
    <property type="entry name" value="EGF_Ca-bd_CS"/>
</dbReference>
<gene>
    <name evidence="24" type="ORF">OLEA9_A107343</name>
</gene>
<comment type="function">
    <text evidence="18">Serine/threonine-protein kinase that may function as a signaling receptor of extracellular matrix component. Binding to pectin may have significance in the control of cell expansion, morphogenesis and development.</text>
</comment>
<comment type="catalytic activity">
    <reaction evidence="17">
        <text>L-threonyl-[protein] + ATP = O-phospho-L-threonyl-[protein] + ADP + H(+)</text>
        <dbReference type="Rhea" id="RHEA:46608"/>
        <dbReference type="Rhea" id="RHEA-COMP:11060"/>
        <dbReference type="Rhea" id="RHEA-COMP:11605"/>
        <dbReference type="ChEBI" id="CHEBI:15378"/>
        <dbReference type="ChEBI" id="CHEBI:30013"/>
        <dbReference type="ChEBI" id="CHEBI:30616"/>
        <dbReference type="ChEBI" id="CHEBI:61977"/>
        <dbReference type="ChEBI" id="CHEBI:456216"/>
    </reaction>
</comment>
<keyword evidence="7 21" id="KW-0732">Signal</keyword>
<dbReference type="PANTHER" id="PTHR27005:SF515">
    <property type="entry name" value="WALL-ASSOCIATED RECEPTOR KINASE-LIKE 10-RELATED"/>
    <property type="match status" value="1"/>
</dbReference>
<evidence type="ECO:0000256" key="1">
    <source>
        <dbReference type="ARBA" id="ARBA00004479"/>
    </source>
</evidence>
<evidence type="ECO:0000256" key="6">
    <source>
        <dbReference type="ARBA" id="ARBA00022692"/>
    </source>
</evidence>
<dbReference type="InterPro" id="IPR001881">
    <property type="entry name" value="EGF-like_Ca-bd_dom"/>
</dbReference>
<dbReference type="GO" id="GO:0004674">
    <property type="term" value="F:protein serine/threonine kinase activity"/>
    <property type="evidence" value="ECO:0007669"/>
    <property type="project" value="UniProtKB-KW"/>
</dbReference>
<dbReference type="InterPro" id="IPR000152">
    <property type="entry name" value="EGF-type_Asp/Asn_hydroxyl_site"/>
</dbReference>
<dbReference type="FunFam" id="1.10.510.10:FF:000084">
    <property type="entry name" value="Wall-associated receptor kinase 2"/>
    <property type="match status" value="1"/>
</dbReference>
<dbReference type="GO" id="GO:0005509">
    <property type="term" value="F:calcium ion binding"/>
    <property type="evidence" value="ECO:0007669"/>
    <property type="project" value="InterPro"/>
</dbReference>
<accession>A0A8S0UJ70</accession>
<dbReference type="Pfam" id="PF00069">
    <property type="entry name" value="Pkinase"/>
    <property type="match status" value="1"/>
</dbReference>
<dbReference type="GO" id="GO:0007166">
    <property type="term" value="P:cell surface receptor signaling pathway"/>
    <property type="evidence" value="ECO:0007669"/>
    <property type="project" value="InterPro"/>
</dbReference>
<evidence type="ECO:0000256" key="17">
    <source>
        <dbReference type="ARBA" id="ARBA00047951"/>
    </source>
</evidence>
<dbReference type="InterPro" id="IPR045274">
    <property type="entry name" value="WAK-like"/>
</dbReference>
<evidence type="ECO:0000256" key="14">
    <source>
        <dbReference type="ARBA" id="ARBA00023157"/>
    </source>
</evidence>
<dbReference type="Proteomes" id="UP000594638">
    <property type="component" value="Unassembled WGS sequence"/>
</dbReference>
<evidence type="ECO:0000256" key="7">
    <source>
        <dbReference type="ARBA" id="ARBA00022729"/>
    </source>
</evidence>
<dbReference type="FunFam" id="3.30.200.20:FF:000043">
    <property type="entry name" value="Wall-associated receptor kinase 2"/>
    <property type="match status" value="1"/>
</dbReference>
<dbReference type="Pfam" id="PF13947">
    <property type="entry name" value="GUB_WAK_bind"/>
    <property type="match status" value="1"/>
</dbReference>
<feature type="chain" id="PRO_5035744588" evidence="21">
    <location>
        <begin position="20"/>
        <end position="760"/>
    </location>
</feature>
<dbReference type="GO" id="GO:0005886">
    <property type="term" value="C:plasma membrane"/>
    <property type="evidence" value="ECO:0007669"/>
    <property type="project" value="TreeGrafter"/>
</dbReference>
<dbReference type="Gene3D" id="2.90.20.10">
    <property type="entry name" value="Plasmodium vivax P25 domain"/>
    <property type="match status" value="1"/>
</dbReference>
<dbReference type="PROSITE" id="PS50026">
    <property type="entry name" value="EGF_3"/>
    <property type="match status" value="1"/>
</dbReference>
<keyword evidence="11" id="KW-0067">ATP-binding</keyword>
<keyword evidence="13 20" id="KW-0472">Membrane</keyword>
<comment type="caution">
    <text evidence="19">Lacks conserved residue(s) required for the propagation of feature annotation.</text>
</comment>
<dbReference type="PROSITE" id="PS00010">
    <property type="entry name" value="ASX_HYDROXYL"/>
    <property type="match status" value="1"/>
</dbReference>
<dbReference type="OrthoDB" id="4062651at2759"/>
<keyword evidence="12 20" id="KW-1133">Transmembrane helix</keyword>
<evidence type="ECO:0000256" key="8">
    <source>
        <dbReference type="ARBA" id="ARBA00022737"/>
    </source>
</evidence>
<name>A0A8S0UJ70_OLEEU</name>
<dbReference type="PROSITE" id="PS01187">
    <property type="entry name" value="EGF_CA"/>
    <property type="match status" value="1"/>
</dbReference>
<evidence type="ECO:0000256" key="19">
    <source>
        <dbReference type="PROSITE-ProRule" id="PRU00076"/>
    </source>
</evidence>
<evidence type="ECO:0000259" key="22">
    <source>
        <dbReference type="PROSITE" id="PS50011"/>
    </source>
</evidence>
<keyword evidence="5" id="KW-0808">Transferase</keyword>
<dbReference type="PROSITE" id="PS00108">
    <property type="entry name" value="PROTEIN_KINASE_ST"/>
    <property type="match status" value="1"/>
</dbReference>
<keyword evidence="24" id="KW-0675">Receptor</keyword>
<dbReference type="SMART" id="SM00220">
    <property type="entry name" value="S_TKc"/>
    <property type="match status" value="1"/>
</dbReference>
<comment type="catalytic activity">
    <reaction evidence="16">
        <text>L-seryl-[protein] + ATP = O-phospho-L-seryl-[protein] + ADP + H(+)</text>
        <dbReference type="Rhea" id="RHEA:17989"/>
        <dbReference type="Rhea" id="RHEA-COMP:9863"/>
        <dbReference type="Rhea" id="RHEA-COMP:11604"/>
        <dbReference type="ChEBI" id="CHEBI:15378"/>
        <dbReference type="ChEBI" id="CHEBI:29999"/>
        <dbReference type="ChEBI" id="CHEBI:30616"/>
        <dbReference type="ChEBI" id="CHEBI:83421"/>
        <dbReference type="ChEBI" id="CHEBI:456216"/>
    </reaction>
</comment>
<dbReference type="FunFam" id="2.10.25.10:FF:000038">
    <property type="entry name" value="Fibrillin 2"/>
    <property type="match status" value="1"/>
</dbReference>
<comment type="caution">
    <text evidence="24">The sequence shown here is derived from an EMBL/GenBank/DDBJ whole genome shotgun (WGS) entry which is preliminary data.</text>
</comment>
<dbReference type="SMART" id="SM00179">
    <property type="entry name" value="EGF_CA"/>
    <property type="match status" value="2"/>
</dbReference>
<dbReference type="InterPro" id="IPR000719">
    <property type="entry name" value="Prot_kinase_dom"/>
</dbReference>
<dbReference type="CDD" id="cd14066">
    <property type="entry name" value="STKc_IRAK"/>
    <property type="match status" value="1"/>
</dbReference>
<keyword evidence="25" id="KW-1185">Reference proteome</keyword>
<evidence type="ECO:0000313" key="25">
    <source>
        <dbReference type="Proteomes" id="UP000594638"/>
    </source>
</evidence>
<dbReference type="SUPFAM" id="SSF57196">
    <property type="entry name" value="EGF/Laminin"/>
    <property type="match status" value="1"/>
</dbReference>
<keyword evidence="6 20" id="KW-0812">Transmembrane</keyword>
<dbReference type="PANTHER" id="PTHR27005">
    <property type="entry name" value="WALL-ASSOCIATED RECEPTOR KINASE-LIKE 21"/>
    <property type="match status" value="1"/>
</dbReference>
<keyword evidence="2" id="KW-0723">Serine/threonine-protein kinase</keyword>
<evidence type="ECO:0000256" key="20">
    <source>
        <dbReference type="SAM" id="Phobius"/>
    </source>
</evidence>
<dbReference type="CDD" id="cd00054">
    <property type="entry name" value="EGF_CA"/>
    <property type="match status" value="1"/>
</dbReference>
<dbReference type="Gramene" id="OE9A107343T1">
    <property type="protein sequence ID" value="OE9A107343C1"/>
    <property type="gene ID" value="OE9A107343"/>
</dbReference>
<evidence type="ECO:0000256" key="16">
    <source>
        <dbReference type="ARBA" id="ARBA00047558"/>
    </source>
</evidence>
<keyword evidence="14" id="KW-1015">Disulfide bond</keyword>
<sequence>MFLHIFCLLSLAVAPQSIAQGTANSSAKPGCESRCGNIEVPYPFGIGDGSVCSVNSRFNIQCDTSVNPPKPYLGTTGIEVTRISESAIYLKYFDRMAIACYDMQFYNKTTDLPLELNFSSVPFTLSDANQIISFGCDDLVSVQGVSNSNRSNFIDGCVSSCSQPDGIGQCPGNGCCQTSIPKGTVSLSPNLSDVHSHWRRESKLFPCSFAFVGMMNTTIRNFTFRLSDLNDSITFLNNTMLTDMPLVLDWKIGSRNCTEVQNSTDYACQWNSKCVDSDTGIEGYRCSCWEGYEGNPYLSPGCTDIDECKNEFYNSCVSNGICTNTQGSYRCSCPKGYYGDGMKDGRGCFRVPGPKVAVGAGLGSVMGLLLLLSTCFWLHKFQKKRKIKMRNEKFFKRNGGLLLQQQISTNEHILEKTKLFTSKELEKATDHFNESRILGQGGQGTVYKGMLSDGKIIAIKKSILVDENQVEQFINEIVLLSQINHRNVVKLLGCCLVTEVPLLVYEFISNGNLFDHIHDDSPDFPFSWNMRLKIALEVAGALAHLHYATSLPIYHRDIKSSNTLLDEKYVAKVSDFGISRSIAVDQTHVTTIVKGTFGYLDPEYFQSSQLTEKSDVYSFGVVLVELLTGKRPISSDRTEKEKCLATRFRSCMERNNLETILDSQILKQGGREELIAIAKLAQRCLNLKGKNRPTMKEVVLELEGIRMSQTFLTNIETTFQGVNLHKEKSMLLSNDDYTWTSTIDSTISSLDVTPLVVNTI</sequence>
<dbReference type="Pfam" id="PF07645">
    <property type="entry name" value="EGF_CA"/>
    <property type="match status" value="1"/>
</dbReference>
<keyword evidence="3 19" id="KW-0245">EGF-like domain</keyword>
<comment type="subcellular location">
    <subcellularLocation>
        <location evidence="1">Membrane</location>
        <topology evidence="1">Single-pass type I membrane protein</topology>
    </subcellularLocation>
</comment>
<evidence type="ECO:0000256" key="2">
    <source>
        <dbReference type="ARBA" id="ARBA00022527"/>
    </source>
</evidence>
<dbReference type="InterPro" id="IPR025287">
    <property type="entry name" value="WAK_GUB"/>
</dbReference>
<evidence type="ECO:0000256" key="9">
    <source>
        <dbReference type="ARBA" id="ARBA00022741"/>
    </source>
</evidence>
<keyword evidence="9" id="KW-0547">Nucleotide-binding</keyword>
<evidence type="ECO:0000256" key="12">
    <source>
        <dbReference type="ARBA" id="ARBA00022989"/>
    </source>
</evidence>
<evidence type="ECO:0000256" key="13">
    <source>
        <dbReference type="ARBA" id="ARBA00023136"/>
    </source>
</evidence>
<evidence type="ECO:0000256" key="4">
    <source>
        <dbReference type="ARBA" id="ARBA00022553"/>
    </source>
</evidence>
<keyword evidence="4" id="KW-0597">Phosphoprotein</keyword>
<dbReference type="GO" id="GO:0030247">
    <property type="term" value="F:polysaccharide binding"/>
    <property type="evidence" value="ECO:0007669"/>
    <property type="project" value="InterPro"/>
</dbReference>
<dbReference type="InterPro" id="IPR011009">
    <property type="entry name" value="Kinase-like_dom_sf"/>
</dbReference>
<evidence type="ECO:0000259" key="23">
    <source>
        <dbReference type="PROSITE" id="PS50026"/>
    </source>
</evidence>
<proteinExistence type="predicted"/>
<feature type="signal peptide" evidence="21">
    <location>
        <begin position="1"/>
        <end position="19"/>
    </location>
</feature>
<evidence type="ECO:0000313" key="24">
    <source>
        <dbReference type="EMBL" id="CAA3018082.1"/>
    </source>
</evidence>
<keyword evidence="8" id="KW-0677">Repeat</keyword>
<reference evidence="24 25" key="1">
    <citation type="submission" date="2019-12" db="EMBL/GenBank/DDBJ databases">
        <authorList>
            <person name="Alioto T."/>
            <person name="Alioto T."/>
            <person name="Gomez Garrido J."/>
        </authorList>
    </citation>
    <scope>NUCLEOTIDE SEQUENCE [LARGE SCALE GENOMIC DNA]</scope>
</reference>
<dbReference type="Gene3D" id="1.10.510.10">
    <property type="entry name" value="Transferase(Phosphotransferase) domain 1"/>
    <property type="match status" value="1"/>
</dbReference>
<evidence type="ECO:0000256" key="10">
    <source>
        <dbReference type="ARBA" id="ARBA00022777"/>
    </source>
</evidence>
<dbReference type="SUPFAM" id="SSF56112">
    <property type="entry name" value="Protein kinase-like (PK-like)"/>
    <property type="match status" value="1"/>
</dbReference>
<dbReference type="PROSITE" id="PS50011">
    <property type="entry name" value="PROTEIN_KINASE_DOM"/>
    <property type="match status" value="1"/>
</dbReference>
<dbReference type="InterPro" id="IPR049883">
    <property type="entry name" value="NOTCH1_EGF-like"/>
</dbReference>
<dbReference type="InterPro" id="IPR008271">
    <property type="entry name" value="Ser/Thr_kinase_AS"/>
</dbReference>
<dbReference type="AlphaFoldDB" id="A0A8S0UJ70"/>
<organism evidence="24 25">
    <name type="scientific">Olea europaea subsp. europaea</name>
    <dbReference type="NCBI Taxonomy" id="158383"/>
    <lineage>
        <taxon>Eukaryota</taxon>
        <taxon>Viridiplantae</taxon>
        <taxon>Streptophyta</taxon>
        <taxon>Embryophyta</taxon>
        <taxon>Tracheophyta</taxon>
        <taxon>Spermatophyta</taxon>
        <taxon>Magnoliopsida</taxon>
        <taxon>eudicotyledons</taxon>
        <taxon>Gunneridae</taxon>
        <taxon>Pentapetalae</taxon>
        <taxon>asterids</taxon>
        <taxon>lamiids</taxon>
        <taxon>Lamiales</taxon>
        <taxon>Oleaceae</taxon>
        <taxon>Oleeae</taxon>
        <taxon>Olea</taxon>
    </lineage>
</organism>
<feature type="domain" description="EGF-like" evidence="23">
    <location>
        <begin position="304"/>
        <end position="343"/>
    </location>
</feature>
<dbReference type="SMART" id="SM00181">
    <property type="entry name" value="EGF"/>
    <property type="match status" value="2"/>
</dbReference>
<evidence type="ECO:0000256" key="18">
    <source>
        <dbReference type="ARBA" id="ARBA00058961"/>
    </source>
</evidence>
<evidence type="ECO:0000256" key="3">
    <source>
        <dbReference type="ARBA" id="ARBA00022536"/>
    </source>
</evidence>
<evidence type="ECO:0000256" key="5">
    <source>
        <dbReference type="ARBA" id="ARBA00022679"/>
    </source>
</evidence>
<evidence type="ECO:0000256" key="15">
    <source>
        <dbReference type="ARBA" id="ARBA00023180"/>
    </source>
</evidence>